<feature type="transmembrane region" description="Helical" evidence="6">
    <location>
        <begin position="249"/>
        <end position="275"/>
    </location>
</feature>
<evidence type="ECO:0000256" key="1">
    <source>
        <dbReference type="ARBA" id="ARBA00004651"/>
    </source>
</evidence>
<organism evidence="7 8">
    <name type="scientific">Neisseria animalis</name>
    <dbReference type="NCBI Taxonomy" id="492"/>
    <lineage>
        <taxon>Bacteria</taxon>
        <taxon>Pseudomonadati</taxon>
        <taxon>Pseudomonadota</taxon>
        <taxon>Betaproteobacteria</taxon>
        <taxon>Neisseriales</taxon>
        <taxon>Neisseriaceae</taxon>
        <taxon>Neisseria</taxon>
    </lineage>
</organism>
<evidence type="ECO:0000256" key="5">
    <source>
        <dbReference type="ARBA" id="ARBA00023136"/>
    </source>
</evidence>
<dbReference type="KEGG" id="naq:D0T90_03220"/>
<evidence type="ECO:0000256" key="4">
    <source>
        <dbReference type="ARBA" id="ARBA00022989"/>
    </source>
</evidence>
<protein>
    <submittedName>
        <fullName evidence="7">Lipopolysaccharide biosynthesis protein</fullName>
    </submittedName>
</protein>
<keyword evidence="4 6" id="KW-1133">Transmembrane helix</keyword>
<sequence length="473" mass="51542">MTLRKIAGYALGPVGGAALGLVSLPLMSWYFSAEDIGRMILLQTAAALLLIISGLGSDQAYIREYHNAADKASLLKSLAAVPLLLVVLMLLLAAGTAAPQLAMLLFGLPDFGLGIMLIVFFALVLPMRYGGLILRMQEKAWLFSVSQLLPKLLLLLLTAFCLLAGIRADTSVLMALLLAAQISGAAVLLYQTRRETAAALASSWQRAVFADGIRYGIPLVFSYLAYWGFTSADRFALQHFGSLAELGIYSMAVSVGAVALVFQSVFSTIWAPMVFEWVEKGIHLDKISPVALDMTRLITALVCITGLLSPLAAWVLPPQYADVQFILLCCMLFPLFYTLTEASGIGLNVVRRTGLLSLVSLAALVCNGLLLAWLVPAWGAKGAAVSTAVSFWLFSVLRTELSSRLWQNLPRRKIYTHTLFCLLLCLSYTIWGTPENYPLFALIWLAVLSALYLANRRRLSALTAELKGRLQNR</sequence>
<accession>A0A5P3MTT6</accession>
<dbReference type="PANTHER" id="PTHR30250">
    <property type="entry name" value="PST FAMILY PREDICTED COLANIC ACID TRANSPORTER"/>
    <property type="match status" value="1"/>
</dbReference>
<evidence type="ECO:0000313" key="8">
    <source>
        <dbReference type="Proteomes" id="UP000325536"/>
    </source>
</evidence>
<gene>
    <name evidence="7" type="ORF">D0T90_03220</name>
</gene>
<keyword evidence="5 6" id="KW-0472">Membrane</keyword>
<feature type="transmembrane region" description="Helical" evidence="6">
    <location>
        <begin position="212"/>
        <end position="229"/>
    </location>
</feature>
<feature type="transmembrane region" description="Helical" evidence="6">
    <location>
        <begin position="77"/>
        <end position="98"/>
    </location>
</feature>
<dbReference type="AlphaFoldDB" id="A0A5P3MTT6"/>
<evidence type="ECO:0000256" key="3">
    <source>
        <dbReference type="ARBA" id="ARBA00022692"/>
    </source>
</evidence>
<feature type="transmembrane region" description="Helical" evidence="6">
    <location>
        <begin position="104"/>
        <end position="127"/>
    </location>
</feature>
<feature type="transmembrane region" description="Helical" evidence="6">
    <location>
        <begin position="148"/>
        <end position="166"/>
    </location>
</feature>
<proteinExistence type="predicted"/>
<dbReference type="EMBL" id="CP031699">
    <property type="protein sequence ID" value="QEY24948.1"/>
    <property type="molecule type" value="Genomic_DNA"/>
</dbReference>
<feature type="transmembrane region" description="Helical" evidence="6">
    <location>
        <begin position="413"/>
        <end position="431"/>
    </location>
</feature>
<keyword evidence="3 6" id="KW-0812">Transmembrane</keyword>
<dbReference type="InterPro" id="IPR050833">
    <property type="entry name" value="Poly_Biosynth_Transport"/>
</dbReference>
<dbReference type="PANTHER" id="PTHR30250:SF11">
    <property type="entry name" value="O-ANTIGEN TRANSPORTER-RELATED"/>
    <property type="match status" value="1"/>
</dbReference>
<dbReference type="Proteomes" id="UP000325536">
    <property type="component" value="Chromosome"/>
</dbReference>
<evidence type="ECO:0000256" key="2">
    <source>
        <dbReference type="ARBA" id="ARBA00022475"/>
    </source>
</evidence>
<dbReference type="Pfam" id="PF01943">
    <property type="entry name" value="Polysacc_synt"/>
    <property type="match status" value="1"/>
</dbReference>
<feature type="transmembrane region" description="Helical" evidence="6">
    <location>
        <begin position="354"/>
        <end position="376"/>
    </location>
</feature>
<feature type="transmembrane region" description="Helical" evidence="6">
    <location>
        <begin position="437"/>
        <end position="454"/>
    </location>
</feature>
<evidence type="ECO:0000313" key="7">
    <source>
        <dbReference type="EMBL" id="QEY24948.1"/>
    </source>
</evidence>
<feature type="transmembrane region" description="Helical" evidence="6">
    <location>
        <begin position="36"/>
        <end position="56"/>
    </location>
</feature>
<feature type="transmembrane region" description="Helical" evidence="6">
    <location>
        <begin position="323"/>
        <end position="342"/>
    </location>
</feature>
<name>A0A5P3MTT6_NEIAN</name>
<comment type="subcellular location">
    <subcellularLocation>
        <location evidence="1">Cell membrane</location>
        <topology evidence="1">Multi-pass membrane protein</topology>
    </subcellularLocation>
</comment>
<feature type="transmembrane region" description="Helical" evidence="6">
    <location>
        <begin position="7"/>
        <end position="30"/>
    </location>
</feature>
<feature type="transmembrane region" description="Helical" evidence="6">
    <location>
        <begin position="296"/>
        <end position="317"/>
    </location>
</feature>
<dbReference type="OrthoDB" id="103403at2"/>
<feature type="transmembrane region" description="Helical" evidence="6">
    <location>
        <begin position="382"/>
        <end position="401"/>
    </location>
</feature>
<dbReference type="InterPro" id="IPR002797">
    <property type="entry name" value="Polysacc_synth"/>
</dbReference>
<dbReference type="GO" id="GO:0005886">
    <property type="term" value="C:plasma membrane"/>
    <property type="evidence" value="ECO:0007669"/>
    <property type="project" value="UniProtKB-SubCell"/>
</dbReference>
<keyword evidence="8" id="KW-1185">Reference proteome</keyword>
<keyword evidence="2" id="KW-1003">Cell membrane</keyword>
<feature type="transmembrane region" description="Helical" evidence="6">
    <location>
        <begin position="172"/>
        <end position="191"/>
    </location>
</feature>
<reference evidence="7 8" key="1">
    <citation type="submission" date="2018-08" db="EMBL/GenBank/DDBJ databases">
        <title>Neisseria animalis ATCC 49930 complete genome.</title>
        <authorList>
            <person name="Veseli I.A."/>
            <person name="Mascarenhas dos Santos A.C."/>
            <person name="Buttler R."/>
            <person name="Pombert J.-F."/>
        </authorList>
    </citation>
    <scope>NUCLEOTIDE SEQUENCE [LARGE SCALE GENOMIC DNA]</scope>
    <source>
        <strain evidence="7 8">ATCC 49930</strain>
    </source>
</reference>
<evidence type="ECO:0000256" key="6">
    <source>
        <dbReference type="SAM" id="Phobius"/>
    </source>
</evidence>